<sequence>MLLDHELLSQLAPLELRARKIVEGFISGLHKSPHHGFSVEFAEHRPYNPGDEIKHIDWKVYAKTERLYVKKYEEETNLRCYVLLDTSSSMFYKYFSPWSKLRYAIHFGSSLMYLMNRQRDACGLITFDEGINNFIPAKSSHSHLRMLFTEFEKLLEQEKNADENKRQTATAQAMHEVAERLNHRSLVVVLTDLFENVEQHDQLISALKHLRHSKHEVLLFNVLEEKSERELDFPDRRLVMQDMETGSQMEVVPSQIREDYQKKVEELTHRFKMACSEFQIDFEQLDTQSEFDMALLAYLNKRKRLG</sequence>
<feature type="domain" description="VWFA" evidence="1">
    <location>
        <begin position="77"/>
        <end position="250"/>
    </location>
</feature>
<evidence type="ECO:0000259" key="1">
    <source>
        <dbReference type="SMART" id="SM00327"/>
    </source>
</evidence>
<dbReference type="Proteomes" id="UP000218831">
    <property type="component" value="Unassembled WGS sequence"/>
</dbReference>
<reference evidence="2 3" key="1">
    <citation type="submission" date="2017-08" db="EMBL/GenBank/DDBJ databases">
        <title>Aliifodinibius alkalisoli sp. nov., isolated from saline alkaline soil.</title>
        <authorList>
            <person name="Liu D."/>
            <person name="Zhang G."/>
        </authorList>
    </citation>
    <scope>NUCLEOTIDE SEQUENCE [LARGE SCALE GENOMIC DNA]</scope>
    <source>
        <strain evidence="2 3">WN023</strain>
    </source>
</reference>
<dbReference type="EMBL" id="NSKE01000004">
    <property type="protein sequence ID" value="PAU94649.1"/>
    <property type="molecule type" value="Genomic_DNA"/>
</dbReference>
<dbReference type="InterPro" id="IPR036465">
    <property type="entry name" value="vWFA_dom_sf"/>
</dbReference>
<dbReference type="OrthoDB" id="9776116at2"/>
<accession>A0A2A2GCQ6</accession>
<dbReference type="SMART" id="SM00327">
    <property type="entry name" value="VWA"/>
    <property type="match status" value="1"/>
</dbReference>
<dbReference type="InterPro" id="IPR002881">
    <property type="entry name" value="DUF58"/>
</dbReference>
<name>A0A2A2GCQ6_9BACT</name>
<keyword evidence="3" id="KW-1185">Reference proteome</keyword>
<dbReference type="InterPro" id="IPR002035">
    <property type="entry name" value="VWF_A"/>
</dbReference>
<proteinExistence type="predicted"/>
<dbReference type="SUPFAM" id="SSF53300">
    <property type="entry name" value="vWA-like"/>
    <property type="match status" value="1"/>
</dbReference>
<dbReference type="Pfam" id="PF01882">
    <property type="entry name" value="DUF58"/>
    <property type="match status" value="1"/>
</dbReference>
<gene>
    <name evidence="2" type="ORF">CK503_07000</name>
</gene>
<organism evidence="2 3">
    <name type="scientific">Fodinibius salipaludis</name>
    <dbReference type="NCBI Taxonomy" id="2032627"/>
    <lineage>
        <taxon>Bacteria</taxon>
        <taxon>Pseudomonadati</taxon>
        <taxon>Balneolota</taxon>
        <taxon>Balneolia</taxon>
        <taxon>Balneolales</taxon>
        <taxon>Balneolaceae</taxon>
        <taxon>Fodinibius</taxon>
    </lineage>
</organism>
<dbReference type="PANTHER" id="PTHR33608:SF7">
    <property type="entry name" value="DUF58 DOMAIN-CONTAINING PROTEIN"/>
    <property type="match status" value="1"/>
</dbReference>
<dbReference type="Gene3D" id="3.40.50.410">
    <property type="entry name" value="von Willebrand factor, type A domain"/>
    <property type="match status" value="1"/>
</dbReference>
<comment type="caution">
    <text evidence="2">The sequence shown here is derived from an EMBL/GenBank/DDBJ whole genome shotgun (WGS) entry which is preliminary data.</text>
</comment>
<dbReference type="RefSeq" id="WP_095606189.1">
    <property type="nucleotide sequence ID" value="NZ_NSKE01000004.1"/>
</dbReference>
<dbReference type="AlphaFoldDB" id="A0A2A2GCQ6"/>
<dbReference type="CDD" id="cd00198">
    <property type="entry name" value="vWFA"/>
    <property type="match status" value="1"/>
</dbReference>
<protein>
    <submittedName>
        <fullName evidence="2">DUF58 domain-containing protein</fullName>
    </submittedName>
</protein>
<dbReference type="PANTHER" id="PTHR33608">
    <property type="entry name" value="BLL2464 PROTEIN"/>
    <property type="match status" value="1"/>
</dbReference>
<evidence type="ECO:0000313" key="3">
    <source>
        <dbReference type="Proteomes" id="UP000218831"/>
    </source>
</evidence>
<evidence type="ECO:0000313" key="2">
    <source>
        <dbReference type="EMBL" id="PAU94649.1"/>
    </source>
</evidence>